<evidence type="ECO:0000313" key="2">
    <source>
        <dbReference type="Proteomes" id="UP000464780"/>
    </source>
</evidence>
<evidence type="ECO:0008006" key="3">
    <source>
        <dbReference type="Google" id="ProtNLM"/>
    </source>
</evidence>
<protein>
    <recommendedName>
        <fullName evidence="3">Exosporium protein C</fullName>
    </recommendedName>
</protein>
<reference evidence="1 2" key="1">
    <citation type="submission" date="2018-03" db="EMBL/GenBank/DDBJ databases">
        <title>The complete genome of bacterial strain SGAir0260.</title>
        <authorList>
            <person name="Schuster S.C."/>
        </authorList>
    </citation>
    <scope>NUCLEOTIDE SEQUENCE [LARGE SCALE GENOMIC DNA]</scope>
    <source>
        <strain evidence="1 2">SGAir0260</strain>
    </source>
</reference>
<evidence type="ECO:0000313" key="1">
    <source>
        <dbReference type="EMBL" id="QHV45325.1"/>
    </source>
</evidence>
<dbReference type="AlphaFoldDB" id="A0AB73UM98"/>
<name>A0AB73UM98_BACCE</name>
<proteinExistence type="predicted"/>
<gene>
    <name evidence="1" type="ORF">C1N66_20105</name>
</gene>
<dbReference type="RefSeq" id="WP_098963447.1">
    <property type="nucleotide sequence ID" value="NZ_CP028009.1"/>
</dbReference>
<dbReference type="EMBL" id="CP028009">
    <property type="protein sequence ID" value="QHV45325.1"/>
    <property type="molecule type" value="Genomic_DNA"/>
</dbReference>
<dbReference type="Proteomes" id="UP000464780">
    <property type="component" value="Chromosome"/>
</dbReference>
<organism evidence="1 2">
    <name type="scientific">Bacillus cereus</name>
    <dbReference type="NCBI Taxonomy" id="1396"/>
    <lineage>
        <taxon>Bacteria</taxon>
        <taxon>Bacillati</taxon>
        <taxon>Bacillota</taxon>
        <taxon>Bacilli</taxon>
        <taxon>Bacillales</taxon>
        <taxon>Bacillaceae</taxon>
        <taxon>Bacillus</taxon>
        <taxon>Bacillus cereus group</taxon>
    </lineage>
</organism>
<accession>A0AB73UM98</accession>
<sequence>MNQSIKIYVGVPQTAKLPVFEAQKGNRVTATKMILTNTTETDARLTVTLNTIDIMKNITVSGGETKFLDVAIVMDSSDKLFLQQEKENAINVTIGGTLEITSNNY</sequence>